<dbReference type="EMBL" id="JAPCID010000056">
    <property type="protein sequence ID" value="MDA0141416.1"/>
    <property type="molecule type" value="Genomic_DNA"/>
</dbReference>
<gene>
    <name evidence="1" type="ORF">OJ962_28225</name>
</gene>
<dbReference type="PANTHER" id="PTHR42698:SF1">
    <property type="entry name" value="GTPASE ERA, MITOCHONDRIAL"/>
    <property type="match status" value="1"/>
</dbReference>
<protein>
    <submittedName>
        <fullName evidence="1">Dynamin family protein</fullName>
    </submittedName>
</protein>
<dbReference type="SUPFAM" id="SSF52540">
    <property type="entry name" value="P-loop containing nucleoside triphosphate hydrolases"/>
    <property type="match status" value="1"/>
</dbReference>
<comment type="caution">
    <text evidence="1">The sequence shown here is derived from an EMBL/GenBank/DDBJ whole genome shotgun (WGS) entry which is preliminary data.</text>
</comment>
<dbReference type="PANTHER" id="PTHR42698">
    <property type="entry name" value="GTPASE ERA"/>
    <property type="match status" value="1"/>
</dbReference>
<dbReference type="InterPro" id="IPR005662">
    <property type="entry name" value="GTPase_Era-like"/>
</dbReference>
<sequence length="563" mass="59467">MSVQSPTALTHGLAGLGRTLRGLELRLEAPGAEEARHVRDELIAQIDDYLLPRLQSMEAPLLMVVGGSTGAGKSTLVNSLVGAPVSAAGVLRPTTRSPVLVCHPDDLRWFEDDRILPGMSRTTGRDAGPGGLELAPTSGLPTGVALLDSPDIDSVVDTNRALARQLLAAADAWLFVTTAARYADAVPWELLQSARDRGTALSLVLDRVPREGAAEVSGHLRAMMAEQGLGAAELLVVPETALEDGRLPAAALAPVRGWLDGLAADATGRADLVRRTLTGALESLPRRVGAVGKALDEQQATAVQLRADVEGAYERGLDEIDEALRSGTLLRGEVLARWHEVVGTGDLMRELESRLSRVRDRLRSLVTGGPAPEARLQAAVRSNVDAVVHAAADRAAERAATDWRSRPAGRALLEGTGRLDAASAALLDRTREEVRAWQGDVFELVRKEAGNRRQTARFASLGVNGAGLVVMLAVFAQTGGLTGAELAVAGGTSAAGQRILEALLGDQAVRTLAARARTMLLERTRGLLEAEAERYEALLAPAAPPTDAAVQLRETVRSLESAR</sequence>
<reference evidence="1" key="1">
    <citation type="submission" date="2022-10" db="EMBL/GenBank/DDBJ databases">
        <title>The WGS of Solirubrobacter sp. CPCC 204708.</title>
        <authorList>
            <person name="Jiang Z."/>
        </authorList>
    </citation>
    <scope>NUCLEOTIDE SEQUENCE</scope>
    <source>
        <strain evidence="1">CPCC 204708</strain>
    </source>
</reference>
<dbReference type="Gene3D" id="3.40.50.300">
    <property type="entry name" value="P-loop containing nucleotide triphosphate hydrolases"/>
    <property type="match status" value="1"/>
</dbReference>
<organism evidence="1 2">
    <name type="scientific">Solirubrobacter deserti</name>
    <dbReference type="NCBI Taxonomy" id="2282478"/>
    <lineage>
        <taxon>Bacteria</taxon>
        <taxon>Bacillati</taxon>
        <taxon>Actinomycetota</taxon>
        <taxon>Thermoleophilia</taxon>
        <taxon>Solirubrobacterales</taxon>
        <taxon>Solirubrobacteraceae</taxon>
        <taxon>Solirubrobacter</taxon>
    </lineage>
</organism>
<proteinExistence type="predicted"/>
<evidence type="ECO:0000313" key="2">
    <source>
        <dbReference type="Proteomes" id="UP001147700"/>
    </source>
</evidence>
<keyword evidence="2" id="KW-1185">Reference proteome</keyword>
<accession>A0ABT4RS49</accession>
<dbReference type="RefSeq" id="WP_202957497.1">
    <property type="nucleotide sequence ID" value="NZ_JAPCID010000056.1"/>
</dbReference>
<dbReference type="InterPro" id="IPR027417">
    <property type="entry name" value="P-loop_NTPase"/>
</dbReference>
<dbReference type="Proteomes" id="UP001147700">
    <property type="component" value="Unassembled WGS sequence"/>
</dbReference>
<evidence type="ECO:0000313" key="1">
    <source>
        <dbReference type="EMBL" id="MDA0141416.1"/>
    </source>
</evidence>
<name>A0ABT4RS49_9ACTN</name>
<dbReference type="CDD" id="cd00882">
    <property type="entry name" value="Ras_like_GTPase"/>
    <property type="match status" value="1"/>
</dbReference>